<evidence type="ECO:0000313" key="1">
    <source>
        <dbReference type="EMBL" id="KAF4646879.1"/>
    </source>
</evidence>
<protein>
    <submittedName>
        <fullName evidence="1">Uncharacterized protein</fullName>
    </submittedName>
</protein>
<name>A0A7J6KJK9_PEROL</name>
<dbReference type="EMBL" id="JABANN010003032">
    <property type="protein sequence ID" value="KAF4646879.1"/>
    <property type="molecule type" value="Genomic_DNA"/>
</dbReference>
<dbReference type="Proteomes" id="UP000572268">
    <property type="component" value="Unassembled WGS sequence"/>
</dbReference>
<sequence length="110" mass="11944">PEDIERMLLNATEGRVRTKTGYEMTYGVLRPDLAVKQAIAEAGSPQIRKTKKPDGGNLAVSVAQPYSNMISALKCFHIHLVEQRLSDVVLSPVDSVIAEARSIISSALIP</sequence>
<reference evidence="1 2" key="1">
    <citation type="submission" date="2020-04" db="EMBL/GenBank/DDBJ databases">
        <title>Perkinsus olseni comparative genomics.</title>
        <authorList>
            <person name="Bogema D.R."/>
        </authorList>
    </citation>
    <scope>NUCLEOTIDE SEQUENCE [LARGE SCALE GENOMIC DNA]</scope>
    <source>
        <strain evidence="1">ATCC PRA-31</strain>
    </source>
</reference>
<gene>
    <name evidence="1" type="ORF">FOL46_005056</name>
</gene>
<feature type="non-terminal residue" evidence="1">
    <location>
        <position position="1"/>
    </location>
</feature>
<feature type="non-terminal residue" evidence="1">
    <location>
        <position position="110"/>
    </location>
</feature>
<accession>A0A7J6KJK9</accession>
<comment type="caution">
    <text evidence="1">The sequence shown here is derived from an EMBL/GenBank/DDBJ whole genome shotgun (WGS) entry which is preliminary data.</text>
</comment>
<dbReference type="AlphaFoldDB" id="A0A7J6KJK9"/>
<organism evidence="1 2">
    <name type="scientific">Perkinsus olseni</name>
    <name type="common">Perkinsus atlanticus</name>
    <dbReference type="NCBI Taxonomy" id="32597"/>
    <lineage>
        <taxon>Eukaryota</taxon>
        <taxon>Sar</taxon>
        <taxon>Alveolata</taxon>
        <taxon>Perkinsozoa</taxon>
        <taxon>Perkinsea</taxon>
        <taxon>Perkinsida</taxon>
        <taxon>Perkinsidae</taxon>
        <taxon>Perkinsus</taxon>
    </lineage>
</organism>
<proteinExistence type="predicted"/>
<evidence type="ECO:0000313" key="2">
    <source>
        <dbReference type="Proteomes" id="UP000572268"/>
    </source>
</evidence>